<gene>
    <name evidence="1" type="ORF">KDV35_08150</name>
</gene>
<sequence>MGASIKNNCRESNVEIVLRITEMKVGVNSPYDVLVLEITFAGGAINKETHK</sequence>
<proteinExistence type="predicted"/>
<evidence type="ECO:0000313" key="1">
    <source>
        <dbReference type="EMBL" id="MER5076826.1"/>
    </source>
</evidence>
<accession>A0ABD5L407</accession>
<dbReference type="AlphaFoldDB" id="A0ABD5L407"/>
<name>A0ABD5L407_PROST</name>
<dbReference type="Proteomes" id="UP001495779">
    <property type="component" value="Unassembled WGS sequence"/>
</dbReference>
<evidence type="ECO:0000313" key="2">
    <source>
        <dbReference type="Proteomes" id="UP001495779"/>
    </source>
</evidence>
<reference evidence="1 2" key="1">
    <citation type="submission" date="2021-04" db="EMBL/GenBank/DDBJ databases">
        <title>Determining the burden of carbapenem-resistant Enterobacterales from a tertiary public heath setting in Bangladesh: a clinical, epidemiological, and molecular study.</title>
        <authorList>
            <person name="Farzana R."/>
            <person name="Walsh T.R."/>
        </authorList>
    </citation>
    <scope>NUCLEOTIDE SEQUENCE [LARGE SCALE GENOMIC DNA]</scope>
    <source>
        <strain evidence="2">dmpro_s316</strain>
    </source>
</reference>
<organism evidence="1 2">
    <name type="scientific">Providencia stuartii</name>
    <dbReference type="NCBI Taxonomy" id="588"/>
    <lineage>
        <taxon>Bacteria</taxon>
        <taxon>Pseudomonadati</taxon>
        <taxon>Pseudomonadota</taxon>
        <taxon>Gammaproteobacteria</taxon>
        <taxon>Enterobacterales</taxon>
        <taxon>Morganellaceae</taxon>
        <taxon>Providencia</taxon>
    </lineage>
</organism>
<dbReference type="EMBL" id="JAGSRH010000009">
    <property type="protein sequence ID" value="MER5076826.1"/>
    <property type="molecule type" value="Genomic_DNA"/>
</dbReference>
<comment type="caution">
    <text evidence="1">The sequence shown here is derived from an EMBL/GenBank/DDBJ whole genome shotgun (WGS) entry which is preliminary data.</text>
</comment>
<dbReference type="RefSeq" id="WP_272657548.1">
    <property type="nucleotide sequence ID" value="NZ_JAGSRH010000009.1"/>
</dbReference>
<protein>
    <submittedName>
        <fullName evidence="1">Uncharacterized protein</fullName>
    </submittedName>
</protein>